<comment type="caution">
    <text evidence="3">The sequence shown here is derived from an EMBL/GenBank/DDBJ whole genome shotgun (WGS) entry which is preliminary data.</text>
</comment>
<feature type="transmembrane region" description="Helical" evidence="2">
    <location>
        <begin position="168"/>
        <end position="191"/>
    </location>
</feature>
<keyword evidence="2" id="KW-0812">Transmembrane</keyword>
<feature type="transmembrane region" description="Helical" evidence="2">
    <location>
        <begin position="42"/>
        <end position="67"/>
    </location>
</feature>
<accession>A0A103E5R6</accession>
<evidence type="ECO:0008006" key="5">
    <source>
        <dbReference type="Google" id="ProtNLM"/>
    </source>
</evidence>
<feature type="transmembrane region" description="Helical" evidence="2">
    <location>
        <begin position="334"/>
        <end position="355"/>
    </location>
</feature>
<sequence>MSAAAAPSRRFVELDFFRGLVLLVIVVDHIGGSILSRVTLHAYALCDAAEVFVFLGGFATAIAYNSLAERQTEAAARQRFIKRAFEIYRAFLLTAGLMLSITAALGAFAIDAPNMPTNDLDGLMSAPLAALRDILLLRRQPYLASVLPMYAFFALLVPLALPAARSRAWWLLIAASAALWLAARNIVGYLPTAEDTQWDFNPFAWQFLFVLGIVARCQPVYRVLARRPARSHCVTAIALAVVVAGAYYRLRIEPFPADPSIKQNLGAWRLANFLAIAWLAAKLVHLGWMHRVAQAMPWIGTIGRQGLLCFVAGTGISLLVDSLLYAATQGYLNVPLGLAADTAALGLLYVVAKLYPPVAARIAARFQRMPPARPPRAPGPQWPIRLPHRRHKR</sequence>
<feature type="transmembrane region" description="Helical" evidence="2">
    <location>
        <begin position="142"/>
        <end position="161"/>
    </location>
</feature>
<dbReference type="PANTHER" id="PTHR38592:SF3">
    <property type="entry name" value="BLL4819 PROTEIN"/>
    <property type="match status" value="1"/>
</dbReference>
<keyword evidence="2" id="KW-0472">Membrane</keyword>
<organism evidence="3 4">
    <name type="scientific">Burkholderia singularis</name>
    <dbReference type="NCBI Taxonomy" id="1503053"/>
    <lineage>
        <taxon>Bacteria</taxon>
        <taxon>Pseudomonadati</taxon>
        <taxon>Pseudomonadota</taxon>
        <taxon>Betaproteobacteria</taxon>
        <taxon>Burkholderiales</taxon>
        <taxon>Burkholderiaceae</taxon>
        <taxon>Burkholderia</taxon>
        <taxon>pseudomallei group</taxon>
    </lineage>
</organism>
<evidence type="ECO:0000313" key="4">
    <source>
        <dbReference type="Proteomes" id="UP000062788"/>
    </source>
</evidence>
<dbReference type="Pfam" id="PF10129">
    <property type="entry name" value="OpgC_C"/>
    <property type="match status" value="1"/>
</dbReference>
<dbReference type="AlphaFoldDB" id="A0A103E5R6"/>
<keyword evidence="2" id="KW-1133">Transmembrane helix</keyword>
<feature type="transmembrane region" description="Helical" evidence="2">
    <location>
        <begin position="16"/>
        <end position="36"/>
    </location>
</feature>
<protein>
    <recommendedName>
        <fullName evidence="5">OpgC protein</fullName>
    </recommendedName>
</protein>
<dbReference type="Proteomes" id="UP000062788">
    <property type="component" value="Unassembled WGS sequence"/>
</dbReference>
<dbReference type="InterPro" id="IPR014550">
    <property type="entry name" value="UCP028704_OpgC"/>
</dbReference>
<keyword evidence="4" id="KW-1185">Reference proteome</keyword>
<evidence type="ECO:0000313" key="3">
    <source>
        <dbReference type="EMBL" id="KVE28901.1"/>
    </source>
</evidence>
<name>A0A103E5R6_9BURK</name>
<feature type="region of interest" description="Disordered" evidence="1">
    <location>
        <begin position="370"/>
        <end position="393"/>
    </location>
</feature>
<feature type="compositionally biased region" description="Pro residues" evidence="1">
    <location>
        <begin position="371"/>
        <end position="381"/>
    </location>
</feature>
<dbReference type="EMBL" id="LOWA01000018">
    <property type="protein sequence ID" value="KVE28901.1"/>
    <property type="molecule type" value="Genomic_DNA"/>
</dbReference>
<feature type="transmembrane region" description="Helical" evidence="2">
    <location>
        <begin position="203"/>
        <end position="221"/>
    </location>
</feature>
<feature type="transmembrane region" description="Helical" evidence="2">
    <location>
        <begin position="87"/>
        <end position="110"/>
    </location>
</feature>
<dbReference type="RefSeq" id="WP_059515440.1">
    <property type="nucleotide sequence ID" value="NZ_LOWA01000018.1"/>
</dbReference>
<gene>
    <name evidence="3" type="ORF">WS67_06615</name>
</gene>
<evidence type="ECO:0000256" key="1">
    <source>
        <dbReference type="SAM" id="MobiDB-lite"/>
    </source>
</evidence>
<evidence type="ECO:0000256" key="2">
    <source>
        <dbReference type="SAM" id="Phobius"/>
    </source>
</evidence>
<reference evidence="3 4" key="1">
    <citation type="submission" date="2015-11" db="EMBL/GenBank/DDBJ databases">
        <title>Expanding the genomic diversity of Burkholderia species for the development of highly accurate diagnostics.</title>
        <authorList>
            <person name="Sahl J."/>
            <person name="Keim P."/>
            <person name="Wagner D."/>
        </authorList>
    </citation>
    <scope>NUCLEOTIDE SEQUENCE [LARGE SCALE GENOMIC DNA]</scope>
    <source>
        <strain evidence="3 4">TSV85</strain>
    </source>
</reference>
<dbReference type="OrthoDB" id="9775975at2"/>
<feature type="transmembrane region" description="Helical" evidence="2">
    <location>
        <begin position="270"/>
        <end position="288"/>
    </location>
</feature>
<proteinExistence type="predicted"/>
<feature type="transmembrane region" description="Helical" evidence="2">
    <location>
        <begin position="308"/>
        <end position="328"/>
    </location>
</feature>
<dbReference type="PANTHER" id="PTHR38592">
    <property type="entry name" value="BLL4819 PROTEIN"/>
    <property type="match status" value="1"/>
</dbReference>
<dbReference type="PIRSF" id="PIRSF028704">
    <property type="entry name" value="UPC028704"/>
    <property type="match status" value="1"/>
</dbReference>
<feature type="transmembrane region" description="Helical" evidence="2">
    <location>
        <begin position="233"/>
        <end position="250"/>
    </location>
</feature>